<feature type="region of interest" description="Disordered" evidence="1">
    <location>
        <begin position="219"/>
        <end position="245"/>
    </location>
</feature>
<dbReference type="SMR" id="A0A836HIY5"/>
<sequence length="245" mass="26905">MLSGHVTLPRAVALAQELERDLQHLDALQQHYAQLLVHQLSSFDVLDDGDATATDAAVEPTTAHSEAYVDAKPEVVVATVRLKRPSTRPPSWRHPASDSARVPQLAFRHRDRPAFDTVNGSASPPRQPSASTSEPPPPLPPPPKRRGKCAANPRAPRPNAGTTCHALTQQQPHVTVTPAVAASHKDEEAQRARRALRLIREERDAYFNAKARRAKELLREGREAAQKSRARRQAEAARSLSLSMT</sequence>
<evidence type="ECO:0000313" key="2">
    <source>
        <dbReference type="EMBL" id="KAG5487052.1"/>
    </source>
</evidence>
<dbReference type="EMBL" id="JAFEUZ010000005">
    <property type="protein sequence ID" value="KAG5487052.1"/>
    <property type="molecule type" value="Genomic_DNA"/>
</dbReference>
<protein>
    <submittedName>
        <fullName evidence="2">Uncharacterized protein</fullName>
    </submittedName>
</protein>
<feature type="compositionally biased region" description="Polar residues" evidence="1">
    <location>
        <begin position="118"/>
        <end position="133"/>
    </location>
</feature>
<keyword evidence="3" id="KW-1185">Reference proteome</keyword>
<gene>
    <name evidence="2" type="ORF">LSCM1_07722</name>
</gene>
<dbReference type="OrthoDB" id="267455at2759"/>
<proteinExistence type="predicted"/>
<comment type="caution">
    <text evidence="2">The sequence shown here is derived from an EMBL/GenBank/DDBJ whole genome shotgun (WGS) entry which is preliminary data.</text>
</comment>
<feature type="region of interest" description="Disordered" evidence="1">
    <location>
        <begin position="82"/>
        <end position="163"/>
    </location>
</feature>
<feature type="compositionally biased region" description="Low complexity" evidence="1">
    <location>
        <begin position="150"/>
        <end position="160"/>
    </location>
</feature>
<evidence type="ECO:0000313" key="3">
    <source>
        <dbReference type="Proteomes" id="UP000673552"/>
    </source>
</evidence>
<name>A0A836HIY5_9TRYP</name>
<dbReference type="GeneID" id="92517593"/>
<organism evidence="2 3">
    <name type="scientific">Leishmania martiniquensis</name>
    <dbReference type="NCBI Taxonomy" id="1580590"/>
    <lineage>
        <taxon>Eukaryota</taxon>
        <taxon>Discoba</taxon>
        <taxon>Euglenozoa</taxon>
        <taxon>Kinetoplastea</taxon>
        <taxon>Metakinetoplastina</taxon>
        <taxon>Trypanosomatida</taxon>
        <taxon>Trypanosomatidae</taxon>
        <taxon>Leishmaniinae</taxon>
        <taxon>Leishmania</taxon>
    </lineage>
</organism>
<dbReference type="AlphaFoldDB" id="A0A836HIY5"/>
<reference evidence="3" key="1">
    <citation type="journal article" date="2021" name="Microbiol. Resour. Announc.">
        <title>LGAAP: Leishmaniinae Genome Assembly and Annotation Pipeline.</title>
        <authorList>
            <person name="Almutairi H."/>
            <person name="Urbaniak M.D."/>
            <person name="Bates M.D."/>
            <person name="Jariyapan N."/>
            <person name="Kwakye-Nuako G."/>
            <person name="Thomaz-Soccol V."/>
            <person name="Al-Salem W.S."/>
            <person name="Dillon R.J."/>
            <person name="Bates P.A."/>
            <person name="Gatherer D."/>
        </authorList>
    </citation>
    <scope>NUCLEOTIDE SEQUENCE [LARGE SCALE GENOMIC DNA]</scope>
</reference>
<feature type="compositionally biased region" description="Low complexity" evidence="1">
    <location>
        <begin position="236"/>
        <end position="245"/>
    </location>
</feature>
<accession>A0A836HIY5</accession>
<reference evidence="3" key="2">
    <citation type="journal article" date="2021" name="Sci. Data">
        <title>Chromosome-scale genome sequencing, assembly and annotation of six genomes from subfamily Leishmaniinae.</title>
        <authorList>
            <person name="Almutairi H."/>
            <person name="Urbaniak M.D."/>
            <person name="Bates M.D."/>
            <person name="Jariyapan N."/>
            <person name="Kwakye-Nuako G."/>
            <person name="Thomaz Soccol V."/>
            <person name="Al-Salem W.S."/>
            <person name="Dillon R.J."/>
            <person name="Bates P.A."/>
            <person name="Gatherer D."/>
        </authorList>
    </citation>
    <scope>NUCLEOTIDE SEQUENCE [LARGE SCALE GENOMIC DNA]</scope>
</reference>
<dbReference type="RefSeq" id="XP_067181286.1">
    <property type="nucleotide sequence ID" value="XM_067325081.1"/>
</dbReference>
<dbReference type="Proteomes" id="UP000673552">
    <property type="component" value="Unassembled WGS sequence"/>
</dbReference>
<evidence type="ECO:0000256" key="1">
    <source>
        <dbReference type="SAM" id="MobiDB-lite"/>
    </source>
</evidence>
<dbReference type="KEGG" id="lmat:92517593"/>